<accession>A0ABV7SVC6</accession>
<organism evidence="1 2">
    <name type="scientific">Sphingomonas hylomeconis</name>
    <dbReference type="NCBI Taxonomy" id="1395958"/>
    <lineage>
        <taxon>Bacteria</taxon>
        <taxon>Pseudomonadati</taxon>
        <taxon>Pseudomonadota</taxon>
        <taxon>Alphaproteobacteria</taxon>
        <taxon>Sphingomonadales</taxon>
        <taxon>Sphingomonadaceae</taxon>
        <taxon>Sphingomonas</taxon>
    </lineage>
</organism>
<proteinExistence type="predicted"/>
<sequence>MTKPTLFDDGWELESGEARHADAPKTFWIPELAARKSLAIGDLAKLIFAISVDNADEPVAVERMWVIVRAIENGTYYGLLDNEPDSIQQNDEFWVGTEIPFGPEHVIDIEPGDEKSIALALTQPLKEWPRT</sequence>
<reference evidence="2" key="1">
    <citation type="journal article" date="2019" name="Int. J. Syst. Evol. Microbiol.">
        <title>The Global Catalogue of Microorganisms (GCM) 10K type strain sequencing project: providing services to taxonomists for standard genome sequencing and annotation.</title>
        <authorList>
            <consortium name="The Broad Institute Genomics Platform"/>
            <consortium name="The Broad Institute Genome Sequencing Center for Infectious Disease"/>
            <person name="Wu L."/>
            <person name="Ma J."/>
        </authorList>
    </citation>
    <scope>NUCLEOTIDE SEQUENCE [LARGE SCALE GENOMIC DNA]</scope>
    <source>
        <strain evidence="2">KCTC 42739</strain>
    </source>
</reference>
<dbReference type="RefSeq" id="WP_261293141.1">
    <property type="nucleotide sequence ID" value="NZ_JANQBK010000003.1"/>
</dbReference>
<evidence type="ECO:0000313" key="2">
    <source>
        <dbReference type="Proteomes" id="UP001595713"/>
    </source>
</evidence>
<name>A0ABV7SVC6_9SPHN</name>
<gene>
    <name evidence="1" type="ORF">ACFONA_07345</name>
</gene>
<dbReference type="EMBL" id="JBHRXP010000002">
    <property type="protein sequence ID" value="MFC3579979.1"/>
    <property type="molecule type" value="Genomic_DNA"/>
</dbReference>
<keyword evidence="2" id="KW-1185">Reference proteome</keyword>
<dbReference type="Proteomes" id="UP001595713">
    <property type="component" value="Unassembled WGS sequence"/>
</dbReference>
<protein>
    <submittedName>
        <fullName evidence="1">DUF2314 domain-containing protein</fullName>
    </submittedName>
</protein>
<comment type="caution">
    <text evidence="1">The sequence shown here is derived from an EMBL/GenBank/DDBJ whole genome shotgun (WGS) entry which is preliminary data.</text>
</comment>
<evidence type="ECO:0000313" key="1">
    <source>
        <dbReference type="EMBL" id="MFC3579979.1"/>
    </source>
</evidence>